<evidence type="ECO:0000256" key="3">
    <source>
        <dbReference type="HAMAP-Rule" id="MF_01440"/>
    </source>
</evidence>
<name>A0AAW3ZK78_9GAMM</name>
<sequence length="208" mass="22676">MKLRAARAFDPVANARSRASPLLYRDTQLNADVVKVLPAEYFCTERDLALMTVLGSCVAACIRDPIAKVGGMNHFMLPDGEVTDGVPARYGSHAMELLINELLKHGASRQRLEAKVFGGGNVLKGFTSQPVGTRNAEFVIAYLSNERVQVISQDLGGIHPRKVCFFPVTGRALVKRLPHAHDDVVAAEESAYKSRLQETPVSGSVELF</sequence>
<dbReference type="EMBL" id="JACYTR010000004">
    <property type="protein sequence ID" value="MBD8524706.1"/>
    <property type="molecule type" value="Genomic_DNA"/>
</dbReference>
<evidence type="ECO:0000256" key="1">
    <source>
        <dbReference type="ARBA" id="ARBA00022500"/>
    </source>
</evidence>
<comment type="similarity">
    <text evidence="3">Belongs to the CheD family.</text>
</comment>
<organism evidence="4 5">
    <name type="scientific">Pseudomarimonas arenosa</name>
    <dbReference type="NCBI Taxonomy" id="2774145"/>
    <lineage>
        <taxon>Bacteria</taxon>
        <taxon>Pseudomonadati</taxon>
        <taxon>Pseudomonadota</taxon>
        <taxon>Gammaproteobacteria</taxon>
        <taxon>Lysobacterales</taxon>
        <taxon>Lysobacteraceae</taxon>
        <taxon>Pseudomarimonas</taxon>
    </lineage>
</organism>
<dbReference type="SUPFAM" id="SSF64438">
    <property type="entry name" value="CNF1/YfiH-like putative cysteine hydrolases"/>
    <property type="match status" value="1"/>
</dbReference>
<keyword evidence="5" id="KW-1185">Reference proteome</keyword>
<evidence type="ECO:0000313" key="5">
    <source>
        <dbReference type="Proteomes" id="UP000613768"/>
    </source>
</evidence>
<gene>
    <name evidence="3 4" type="primary">cheD</name>
    <name evidence="4" type="ORF">IFO71_03035</name>
</gene>
<dbReference type="GO" id="GO:0006935">
    <property type="term" value="P:chemotaxis"/>
    <property type="evidence" value="ECO:0007669"/>
    <property type="project" value="UniProtKB-UniRule"/>
</dbReference>
<dbReference type="EC" id="3.5.1.44" evidence="3"/>
<keyword evidence="1 3" id="KW-0145">Chemotaxis</keyword>
<dbReference type="HAMAP" id="MF_01440">
    <property type="entry name" value="CheD"/>
    <property type="match status" value="1"/>
</dbReference>
<comment type="catalytic activity">
    <reaction evidence="3">
        <text>L-glutaminyl-[protein] + H2O = L-glutamyl-[protein] + NH4(+)</text>
        <dbReference type="Rhea" id="RHEA:16441"/>
        <dbReference type="Rhea" id="RHEA-COMP:10207"/>
        <dbReference type="Rhea" id="RHEA-COMP:10208"/>
        <dbReference type="ChEBI" id="CHEBI:15377"/>
        <dbReference type="ChEBI" id="CHEBI:28938"/>
        <dbReference type="ChEBI" id="CHEBI:29973"/>
        <dbReference type="ChEBI" id="CHEBI:30011"/>
        <dbReference type="EC" id="3.5.1.44"/>
    </reaction>
</comment>
<proteinExistence type="inferred from homology"/>
<dbReference type="CDD" id="cd16352">
    <property type="entry name" value="CheD"/>
    <property type="match status" value="1"/>
</dbReference>
<dbReference type="Gene3D" id="3.30.1330.200">
    <property type="match status" value="1"/>
</dbReference>
<comment type="caution">
    <text evidence="4">The sequence shown here is derived from an EMBL/GenBank/DDBJ whole genome shotgun (WGS) entry which is preliminary data.</text>
</comment>
<dbReference type="InterPro" id="IPR011324">
    <property type="entry name" value="Cytotoxic_necrot_fac-like_cat"/>
</dbReference>
<dbReference type="InterPro" id="IPR005659">
    <property type="entry name" value="Chemorcpt_Glu_NH3ase_CheD"/>
</dbReference>
<evidence type="ECO:0000313" key="4">
    <source>
        <dbReference type="EMBL" id="MBD8524706.1"/>
    </source>
</evidence>
<protein>
    <recommendedName>
        <fullName evidence="3">Probable chemoreceptor glutamine deamidase CheD</fullName>
        <ecNumber evidence="3">3.5.1.44</ecNumber>
    </recommendedName>
</protein>
<dbReference type="NCBIfam" id="NF010013">
    <property type="entry name" value="PRK13487.1"/>
    <property type="match status" value="1"/>
</dbReference>
<comment type="function">
    <text evidence="3">Probably deamidates glutamine residues to glutamate on methyl-accepting chemotaxis receptors (MCPs), playing an important role in chemotaxis.</text>
</comment>
<dbReference type="GO" id="GO:0050568">
    <property type="term" value="F:protein-glutamine glutaminase activity"/>
    <property type="evidence" value="ECO:0007669"/>
    <property type="project" value="UniProtKB-UniRule"/>
</dbReference>
<dbReference type="InterPro" id="IPR038592">
    <property type="entry name" value="CheD-like_sf"/>
</dbReference>
<accession>A0AAW3ZK78</accession>
<keyword evidence="2 3" id="KW-0378">Hydrolase</keyword>
<dbReference type="AlphaFoldDB" id="A0AAW3ZK78"/>
<evidence type="ECO:0000256" key="2">
    <source>
        <dbReference type="ARBA" id="ARBA00022801"/>
    </source>
</evidence>
<dbReference type="PANTHER" id="PTHR35147">
    <property type="entry name" value="CHEMORECEPTOR GLUTAMINE DEAMIDASE CHED-RELATED"/>
    <property type="match status" value="1"/>
</dbReference>
<dbReference type="RefSeq" id="WP_192028059.1">
    <property type="nucleotide sequence ID" value="NZ_JACYTR010000004.1"/>
</dbReference>
<dbReference type="Proteomes" id="UP000613768">
    <property type="component" value="Unassembled WGS sequence"/>
</dbReference>
<dbReference type="Pfam" id="PF03975">
    <property type="entry name" value="CheD"/>
    <property type="match status" value="1"/>
</dbReference>
<dbReference type="PANTHER" id="PTHR35147:SF2">
    <property type="entry name" value="CHEMORECEPTOR GLUTAMINE DEAMIDASE CHED-RELATED"/>
    <property type="match status" value="1"/>
</dbReference>
<reference evidence="4 5" key="1">
    <citation type="submission" date="2020-09" db="EMBL/GenBank/DDBJ databases">
        <title>Pseudoxanthomonas sp. CAU 1598 isolated from sand of Yaerae Beach.</title>
        <authorList>
            <person name="Kim W."/>
        </authorList>
    </citation>
    <scope>NUCLEOTIDE SEQUENCE [LARGE SCALE GENOMIC DNA]</scope>
    <source>
        <strain evidence="4 5">CAU 1598</strain>
    </source>
</reference>